<proteinExistence type="predicted"/>
<name>A0AAN8WYQ2_HALRR</name>
<feature type="region of interest" description="Disordered" evidence="1">
    <location>
        <begin position="165"/>
        <end position="187"/>
    </location>
</feature>
<comment type="caution">
    <text evidence="2">The sequence shown here is derived from an EMBL/GenBank/DDBJ whole genome shotgun (WGS) entry which is preliminary data.</text>
</comment>
<evidence type="ECO:0000256" key="1">
    <source>
        <dbReference type="SAM" id="MobiDB-lite"/>
    </source>
</evidence>
<gene>
    <name evidence="2" type="ORF">SK128_025687</name>
</gene>
<sequence>MGGLGGLSGLPFNGLPLPGLLGPAGMQGLGGLQGSLGQDPSDLLRRFGFGLGNNGLGNGLGQLGLPHASPFTAVNPSLGRYMGDQQPFGDLFGLSNSPHRSIRRHLSTDQSDESNNDDKELAELLQAFNTLNGLPKDRSGARSGRVTHQQAPFLGVPSFRGLPHNGFLHRTGLESQSQAEKRPTSAGSNIFQYYQTPDTMARHKLQEVETDTDGYLTFPQSTLI</sequence>
<accession>A0AAN8WYQ2</accession>
<evidence type="ECO:0000313" key="3">
    <source>
        <dbReference type="Proteomes" id="UP001381693"/>
    </source>
</evidence>
<protein>
    <submittedName>
        <fullName evidence="2">Uncharacterized protein</fullName>
    </submittedName>
</protein>
<keyword evidence="3" id="KW-1185">Reference proteome</keyword>
<evidence type="ECO:0000313" key="2">
    <source>
        <dbReference type="EMBL" id="KAK7074472.1"/>
    </source>
</evidence>
<organism evidence="2 3">
    <name type="scientific">Halocaridina rubra</name>
    <name type="common">Hawaiian red shrimp</name>
    <dbReference type="NCBI Taxonomy" id="373956"/>
    <lineage>
        <taxon>Eukaryota</taxon>
        <taxon>Metazoa</taxon>
        <taxon>Ecdysozoa</taxon>
        <taxon>Arthropoda</taxon>
        <taxon>Crustacea</taxon>
        <taxon>Multicrustacea</taxon>
        <taxon>Malacostraca</taxon>
        <taxon>Eumalacostraca</taxon>
        <taxon>Eucarida</taxon>
        <taxon>Decapoda</taxon>
        <taxon>Pleocyemata</taxon>
        <taxon>Caridea</taxon>
        <taxon>Atyoidea</taxon>
        <taxon>Atyidae</taxon>
        <taxon>Halocaridina</taxon>
    </lineage>
</organism>
<dbReference type="Proteomes" id="UP001381693">
    <property type="component" value="Unassembled WGS sequence"/>
</dbReference>
<dbReference type="EMBL" id="JAXCGZ010011578">
    <property type="protein sequence ID" value="KAK7074472.1"/>
    <property type="molecule type" value="Genomic_DNA"/>
</dbReference>
<reference evidence="2 3" key="1">
    <citation type="submission" date="2023-11" db="EMBL/GenBank/DDBJ databases">
        <title>Halocaridina rubra genome assembly.</title>
        <authorList>
            <person name="Smith C."/>
        </authorList>
    </citation>
    <scope>NUCLEOTIDE SEQUENCE [LARGE SCALE GENOMIC DNA]</scope>
    <source>
        <strain evidence="2">EP-1</strain>
        <tissue evidence="2">Whole</tissue>
    </source>
</reference>
<dbReference type="AlphaFoldDB" id="A0AAN8WYQ2"/>